<dbReference type="GO" id="GO:0005856">
    <property type="term" value="C:cytoskeleton"/>
    <property type="evidence" value="ECO:0007669"/>
    <property type="project" value="TreeGrafter"/>
</dbReference>
<sequence length="366" mass="41025">MNLDGVTEYKDRYPTHPVVFNGQRKPPAHSAVSNAPCSSVTESRQQFTPKSIPPKFKPPKREYQPTGAPLESKTGYMADFQKWNCPPRESAKKPEVYKPGGPLEGVTTNKADYQSWEIPERYRHPKQKYNPNPAKLESNSSYKADFAPFAVQRPTPRPPEVYHAVTEDRSFGTTTKDSYVGFTGTRPQRRIQVYHPPGTTFEGDSTSHTDYAPPNSSGRRESCKPPHSLPPSIPFTGQTEYHNVFVGKPVGPRYKRPPQQYVPNPAHLDGMSTMKTDFTQYTGVHKREDYSPKLAYNPDRDDRSWVTETRDQHGKKDVATCQAVKYKNQIGGVTRREKDGHVYLVPVTGSNGNLTASGAQKAKVAA</sequence>
<comment type="caution">
    <text evidence="3">The sequence shown here is derived from an EMBL/GenBank/DDBJ whole genome shotgun (WGS) entry which is preliminary data.</text>
</comment>
<dbReference type="PANTHER" id="PTHR31516">
    <property type="entry name" value="STABILIZER OF AXONEMAL MICROTUBULES 2"/>
    <property type="match status" value="1"/>
</dbReference>
<evidence type="ECO:0008006" key="5">
    <source>
        <dbReference type="Google" id="ProtNLM"/>
    </source>
</evidence>
<dbReference type="GO" id="GO:0008017">
    <property type="term" value="F:microtubule binding"/>
    <property type="evidence" value="ECO:0007669"/>
    <property type="project" value="InterPro"/>
</dbReference>
<feature type="region of interest" description="Disordered" evidence="2">
    <location>
        <begin position="1"/>
        <end position="236"/>
    </location>
</feature>
<dbReference type="InterPro" id="IPR033336">
    <property type="entry name" value="SAXO1/2"/>
</dbReference>
<proteinExistence type="inferred from homology"/>
<organism evidence="3 4">
    <name type="scientific">Catenaria anguillulae PL171</name>
    <dbReference type="NCBI Taxonomy" id="765915"/>
    <lineage>
        <taxon>Eukaryota</taxon>
        <taxon>Fungi</taxon>
        <taxon>Fungi incertae sedis</taxon>
        <taxon>Blastocladiomycota</taxon>
        <taxon>Blastocladiomycetes</taxon>
        <taxon>Blastocladiales</taxon>
        <taxon>Catenariaceae</taxon>
        <taxon>Catenaria</taxon>
    </lineage>
</organism>
<comment type="similarity">
    <text evidence="1">Belongs to the FAM154 family.</text>
</comment>
<name>A0A1Y2HIW3_9FUNG</name>
<evidence type="ECO:0000256" key="1">
    <source>
        <dbReference type="ARBA" id="ARBA00008738"/>
    </source>
</evidence>
<protein>
    <recommendedName>
        <fullName evidence="5">Stabilizer of axonemal microtubules 2</fullName>
    </recommendedName>
</protein>
<dbReference type="Pfam" id="PF05217">
    <property type="entry name" value="SAXO1-2"/>
    <property type="match status" value="1"/>
</dbReference>
<gene>
    <name evidence="3" type="ORF">BCR44DRAFT_400940</name>
</gene>
<dbReference type="PANTHER" id="PTHR31516:SF17">
    <property type="entry name" value="STABILIZER OF AXONEMAL MICROTUBULES 2"/>
    <property type="match status" value="1"/>
</dbReference>
<evidence type="ECO:0000313" key="3">
    <source>
        <dbReference type="EMBL" id="ORZ34495.1"/>
    </source>
</evidence>
<feature type="compositionally biased region" description="Polar residues" evidence="2">
    <location>
        <begin position="31"/>
        <end position="48"/>
    </location>
</feature>
<evidence type="ECO:0000313" key="4">
    <source>
        <dbReference type="Proteomes" id="UP000193411"/>
    </source>
</evidence>
<dbReference type="Proteomes" id="UP000193411">
    <property type="component" value="Unassembled WGS sequence"/>
</dbReference>
<feature type="non-terminal residue" evidence="3">
    <location>
        <position position="366"/>
    </location>
</feature>
<feature type="compositionally biased region" description="Polar residues" evidence="2">
    <location>
        <begin position="202"/>
        <end position="217"/>
    </location>
</feature>
<dbReference type="OrthoDB" id="365640at2759"/>
<reference evidence="3 4" key="1">
    <citation type="submission" date="2016-07" db="EMBL/GenBank/DDBJ databases">
        <title>Pervasive Adenine N6-methylation of Active Genes in Fungi.</title>
        <authorList>
            <consortium name="DOE Joint Genome Institute"/>
            <person name="Mondo S.J."/>
            <person name="Dannebaum R.O."/>
            <person name="Kuo R.C."/>
            <person name="Labutti K."/>
            <person name="Haridas S."/>
            <person name="Kuo A."/>
            <person name="Salamov A."/>
            <person name="Ahrendt S.R."/>
            <person name="Lipzen A."/>
            <person name="Sullivan W."/>
            <person name="Andreopoulos W.B."/>
            <person name="Clum A."/>
            <person name="Lindquist E."/>
            <person name="Daum C."/>
            <person name="Ramamoorthy G.K."/>
            <person name="Gryganskyi A."/>
            <person name="Culley D."/>
            <person name="Magnuson J.K."/>
            <person name="James T.Y."/>
            <person name="O'Malley M.A."/>
            <person name="Stajich J.E."/>
            <person name="Spatafora J.W."/>
            <person name="Visel A."/>
            <person name="Grigoriev I.V."/>
        </authorList>
    </citation>
    <scope>NUCLEOTIDE SEQUENCE [LARGE SCALE GENOMIC DNA]</scope>
    <source>
        <strain evidence="3 4">PL171</strain>
    </source>
</reference>
<dbReference type="AlphaFoldDB" id="A0A1Y2HIW3"/>
<keyword evidence="4" id="KW-1185">Reference proteome</keyword>
<evidence type="ECO:0000256" key="2">
    <source>
        <dbReference type="SAM" id="MobiDB-lite"/>
    </source>
</evidence>
<dbReference type="STRING" id="765915.A0A1Y2HIW3"/>
<dbReference type="EMBL" id="MCFL01000028">
    <property type="protein sequence ID" value="ORZ34495.1"/>
    <property type="molecule type" value="Genomic_DNA"/>
</dbReference>
<accession>A0A1Y2HIW3</accession>